<accession>A0A0A5I0A2</accession>
<evidence type="ECO:0000313" key="1">
    <source>
        <dbReference type="EMBL" id="KGX89282.1"/>
    </source>
</evidence>
<organism evidence="1 2">
    <name type="scientific">Pontibacillus marinus BH030004 = DSM 16465</name>
    <dbReference type="NCBI Taxonomy" id="1385511"/>
    <lineage>
        <taxon>Bacteria</taxon>
        <taxon>Bacillati</taxon>
        <taxon>Bacillota</taxon>
        <taxon>Bacilli</taxon>
        <taxon>Bacillales</taxon>
        <taxon>Bacillaceae</taxon>
        <taxon>Pontibacillus</taxon>
    </lineage>
</organism>
<feature type="non-terminal residue" evidence="1">
    <location>
        <position position="1"/>
    </location>
</feature>
<protein>
    <recommendedName>
        <fullName evidence="3">BclA C-terminal domain-containing protein</fullName>
    </recommendedName>
</protein>
<dbReference type="Gene3D" id="2.60.120.40">
    <property type="match status" value="1"/>
</dbReference>
<sequence>TGPTGPTGECVCLPRYCDFYFEGTTINVAPNSSIPFNEEGECTEDDFTPVNVMEGTFTQIEVEHEGDYLINYSVIFNNTPPTEIVEGAFALFVDGLDVDASRFGETIVLASQPAGAQTKIQVNGEAIVHIPEGGILELRNISNRTVHVLASVAGADINGAAITIVQLDNDTV</sequence>
<dbReference type="RefSeq" id="WP_197063068.1">
    <property type="nucleotide sequence ID" value="NZ_AVPF01000017.1"/>
</dbReference>
<comment type="caution">
    <text evidence="1">The sequence shown here is derived from an EMBL/GenBank/DDBJ whole genome shotgun (WGS) entry which is preliminary data.</text>
</comment>
<evidence type="ECO:0000313" key="2">
    <source>
        <dbReference type="Proteomes" id="UP000030403"/>
    </source>
</evidence>
<reference evidence="1 2" key="1">
    <citation type="submission" date="2013-08" db="EMBL/GenBank/DDBJ databases">
        <authorList>
            <person name="Huang J."/>
            <person name="Wang G."/>
        </authorList>
    </citation>
    <scope>NUCLEOTIDE SEQUENCE [LARGE SCALE GENOMIC DNA]</scope>
    <source>
        <strain evidence="1 2">BH030004</strain>
    </source>
</reference>
<proteinExistence type="predicted"/>
<evidence type="ECO:0008006" key="3">
    <source>
        <dbReference type="Google" id="ProtNLM"/>
    </source>
</evidence>
<dbReference type="AlphaFoldDB" id="A0A0A5I0A2"/>
<dbReference type="EMBL" id="AVPF01000017">
    <property type="protein sequence ID" value="KGX89282.1"/>
    <property type="molecule type" value="Genomic_DNA"/>
</dbReference>
<keyword evidence="2" id="KW-1185">Reference proteome</keyword>
<dbReference type="Proteomes" id="UP000030403">
    <property type="component" value="Unassembled WGS sequence"/>
</dbReference>
<name>A0A0A5I0A2_9BACI</name>
<dbReference type="InterPro" id="IPR008983">
    <property type="entry name" value="Tumour_necrosis_fac-like_dom"/>
</dbReference>
<gene>
    <name evidence="1" type="ORF">N783_07230</name>
</gene>